<accession>A0A517U2K7</accession>
<evidence type="ECO:0000313" key="4">
    <source>
        <dbReference type="EMBL" id="QDT74859.1"/>
    </source>
</evidence>
<dbReference type="AlphaFoldDB" id="A0A517U2K7"/>
<keyword evidence="5" id="KW-1185">Reference proteome</keyword>
<feature type="region of interest" description="Disordered" evidence="2">
    <location>
        <begin position="431"/>
        <end position="610"/>
    </location>
</feature>
<keyword evidence="3" id="KW-0812">Transmembrane</keyword>
<feature type="compositionally biased region" description="Gly residues" evidence="2">
    <location>
        <begin position="576"/>
        <end position="588"/>
    </location>
</feature>
<proteinExistence type="predicted"/>
<feature type="compositionally biased region" description="Low complexity" evidence="2">
    <location>
        <begin position="504"/>
        <end position="517"/>
    </location>
</feature>
<dbReference type="OrthoDB" id="233190at2"/>
<sequence>MIRRRTSEAGGGVLSFTFLDVLTCTMGSLVLLLVVLAQKATNVTLEEALANAAKPAATAAEKPKPPVVDGEKAEAEVPSPAALAELKKLAGEDPNGDAKIKLDEKLLKADDGLTAEEYAKRLAEIQEHKQKVEKMRVDAAQRIKDDEARVSHLEEHERRLEQEIAKLRVALERLEEAEKKQSVDQEAAKAELERLKTLVAETIKQIEELRKETTGKKSYAIVPYKGLNGTMRRPIYIECTKDAVTIYPEGIKLVAADFDGPLRSGNPLNAAIRAAREELNARARAAGQTDLPDPYPLLIVRPDGAYAYGAAMSAISSWDSDFGYEFVDADWKLEYPDPDPRLDQMMRHAVEQARQRQAMLAKAAPRRYGPRLAVGGGEGDGIGGGDEDGAGGGFEGVVHPGGDGDRIGDHNGENWIAASAGGGAAGNGVGMGSGAGTGTEDGQAGANRYASGGLSTDGQGVSGGGVGGSGGLGASGSASDPANGNMAQGTPAGTVAGGTGPGQPGAAATQAGQAGQAGQKGAGPGAAGGQVAAAGSQSGQGAPGGTQATGSTEQTGGSTFAGAKSPTGGASSQTTAGGGSPGSSGGAAGSAASAAAGGQAGGASSSAGGDGASGGVVSYNVGQTASAATSRGANWANEAASRRASAISRPIRVVVKPEAIDVMPTNQGGSGPVGDPTTVSFHQPTDRVLDQLAAAVKERMNEWGLAGNNMYWRPTLVLQVAPGAEKHAARLNDLLRDSGIDVKFQEVASRPEEGAGSGTTR</sequence>
<evidence type="ECO:0000256" key="1">
    <source>
        <dbReference type="SAM" id="Coils"/>
    </source>
</evidence>
<dbReference type="KEGG" id="llh:I41_40630"/>
<dbReference type="EMBL" id="CP036339">
    <property type="protein sequence ID" value="QDT74859.1"/>
    <property type="molecule type" value="Genomic_DNA"/>
</dbReference>
<reference evidence="4 5" key="1">
    <citation type="submission" date="2019-02" db="EMBL/GenBank/DDBJ databases">
        <title>Deep-cultivation of Planctomycetes and their phenomic and genomic characterization uncovers novel biology.</title>
        <authorList>
            <person name="Wiegand S."/>
            <person name="Jogler M."/>
            <person name="Boedeker C."/>
            <person name="Pinto D."/>
            <person name="Vollmers J."/>
            <person name="Rivas-Marin E."/>
            <person name="Kohn T."/>
            <person name="Peeters S.H."/>
            <person name="Heuer A."/>
            <person name="Rast P."/>
            <person name="Oberbeckmann S."/>
            <person name="Bunk B."/>
            <person name="Jeske O."/>
            <person name="Meyerdierks A."/>
            <person name="Storesund J.E."/>
            <person name="Kallscheuer N."/>
            <person name="Luecker S."/>
            <person name="Lage O.M."/>
            <person name="Pohl T."/>
            <person name="Merkel B.J."/>
            <person name="Hornburger P."/>
            <person name="Mueller R.-W."/>
            <person name="Bruemmer F."/>
            <person name="Labrenz M."/>
            <person name="Spormann A.M."/>
            <person name="Op den Camp H."/>
            <person name="Overmann J."/>
            <person name="Amann R."/>
            <person name="Jetten M.S.M."/>
            <person name="Mascher T."/>
            <person name="Medema M.H."/>
            <person name="Devos D.P."/>
            <person name="Kaster A.-K."/>
            <person name="Ovreas L."/>
            <person name="Rohde M."/>
            <person name="Galperin M.Y."/>
            <person name="Jogler C."/>
        </authorList>
    </citation>
    <scope>NUCLEOTIDE SEQUENCE [LARGE SCALE GENOMIC DNA]</scope>
    <source>
        <strain evidence="4 5">I41</strain>
    </source>
</reference>
<feature type="compositionally biased region" description="Low complexity" evidence="2">
    <location>
        <begin position="589"/>
        <end position="607"/>
    </location>
</feature>
<protein>
    <submittedName>
        <fullName evidence="4">Uncharacterized protein</fullName>
    </submittedName>
</protein>
<keyword evidence="1" id="KW-0175">Coiled coil</keyword>
<feature type="compositionally biased region" description="Low complexity" evidence="2">
    <location>
        <begin position="565"/>
        <end position="575"/>
    </location>
</feature>
<feature type="transmembrane region" description="Helical" evidence="3">
    <location>
        <begin position="12"/>
        <end position="37"/>
    </location>
</feature>
<evidence type="ECO:0000256" key="3">
    <source>
        <dbReference type="SAM" id="Phobius"/>
    </source>
</evidence>
<feature type="compositionally biased region" description="Gly residues" evidence="2">
    <location>
        <begin position="460"/>
        <end position="474"/>
    </location>
</feature>
<feature type="compositionally biased region" description="Low complexity" evidence="2">
    <location>
        <begin position="529"/>
        <end position="550"/>
    </location>
</feature>
<feature type="compositionally biased region" description="Basic and acidic residues" evidence="2">
    <location>
        <begin position="61"/>
        <end position="75"/>
    </location>
</feature>
<feature type="region of interest" description="Disordered" evidence="2">
    <location>
        <begin position="53"/>
        <end position="76"/>
    </location>
</feature>
<evidence type="ECO:0000313" key="5">
    <source>
        <dbReference type="Proteomes" id="UP000317909"/>
    </source>
</evidence>
<keyword evidence="3" id="KW-0472">Membrane</keyword>
<feature type="coiled-coil region" evidence="1">
    <location>
        <begin position="115"/>
        <end position="212"/>
    </location>
</feature>
<gene>
    <name evidence="4" type="ORF">I41_40630</name>
</gene>
<feature type="compositionally biased region" description="Gly residues" evidence="2">
    <location>
        <begin position="518"/>
        <end position="528"/>
    </location>
</feature>
<organism evidence="4 5">
    <name type="scientific">Lacipirellula limnantheis</name>
    <dbReference type="NCBI Taxonomy" id="2528024"/>
    <lineage>
        <taxon>Bacteria</taxon>
        <taxon>Pseudomonadati</taxon>
        <taxon>Planctomycetota</taxon>
        <taxon>Planctomycetia</taxon>
        <taxon>Pirellulales</taxon>
        <taxon>Lacipirellulaceae</taxon>
        <taxon>Lacipirellula</taxon>
    </lineage>
</organism>
<keyword evidence="3" id="KW-1133">Transmembrane helix</keyword>
<dbReference type="Proteomes" id="UP000317909">
    <property type="component" value="Chromosome"/>
</dbReference>
<evidence type="ECO:0000256" key="2">
    <source>
        <dbReference type="SAM" id="MobiDB-lite"/>
    </source>
</evidence>
<dbReference type="RefSeq" id="WP_145434574.1">
    <property type="nucleotide sequence ID" value="NZ_CP036339.1"/>
</dbReference>
<name>A0A517U2K7_9BACT</name>